<accession>A0A6A6GM26</accession>
<sequence length="172" mass="19174">MSAFQSIRSNSKVLHGRLQLTSRHFTAMSQYKSSWPSNLENDPAYVSFFENFYKISDTADAHDEYADQFTSDATLIMASKKVQGKEDILGMRKAMWDKISARSHVPEQIFPFTPASSNGQDVMLHGTVTYDFKAGGKGGLPWAAKAKLVKDGGRVKMSFYQVYLDSAAQKPS</sequence>
<proteinExistence type="predicted"/>
<dbReference type="OrthoDB" id="3468019at2759"/>
<protein>
    <recommendedName>
        <fullName evidence="3">SnoaL-like domain-containing protein</fullName>
    </recommendedName>
</protein>
<name>A0A6A6GM26_9PEZI</name>
<gene>
    <name evidence="1" type="ORF">BDZ85DRAFT_256820</name>
</gene>
<dbReference type="PANTHER" id="PTHR39401:SF1">
    <property type="entry name" value="SNOAL-LIKE DOMAIN-CONTAINING PROTEIN"/>
    <property type="match status" value="1"/>
</dbReference>
<organism evidence="1 2">
    <name type="scientific">Elsinoe ampelina</name>
    <dbReference type="NCBI Taxonomy" id="302913"/>
    <lineage>
        <taxon>Eukaryota</taxon>
        <taxon>Fungi</taxon>
        <taxon>Dikarya</taxon>
        <taxon>Ascomycota</taxon>
        <taxon>Pezizomycotina</taxon>
        <taxon>Dothideomycetes</taxon>
        <taxon>Dothideomycetidae</taxon>
        <taxon>Myriangiales</taxon>
        <taxon>Elsinoaceae</taxon>
        <taxon>Elsinoe</taxon>
    </lineage>
</organism>
<evidence type="ECO:0000313" key="2">
    <source>
        <dbReference type="Proteomes" id="UP000799538"/>
    </source>
</evidence>
<dbReference type="PANTHER" id="PTHR39401">
    <property type="entry name" value="SNOAL-LIKE DOMAIN-CONTAINING PROTEIN"/>
    <property type="match status" value="1"/>
</dbReference>
<reference evidence="2" key="1">
    <citation type="journal article" date="2020" name="Stud. Mycol.">
        <title>101 Dothideomycetes genomes: A test case for predicting lifestyles and emergence of pathogens.</title>
        <authorList>
            <person name="Haridas S."/>
            <person name="Albert R."/>
            <person name="Binder M."/>
            <person name="Bloem J."/>
            <person name="LaButti K."/>
            <person name="Salamov A."/>
            <person name="Andreopoulos B."/>
            <person name="Baker S."/>
            <person name="Barry K."/>
            <person name="Bills G."/>
            <person name="Bluhm B."/>
            <person name="Cannon C."/>
            <person name="Castanera R."/>
            <person name="Culley D."/>
            <person name="Daum C."/>
            <person name="Ezra D."/>
            <person name="Gonzalez J."/>
            <person name="Henrissat B."/>
            <person name="Kuo A."/>
            <person name="Liang C."/>
            <person name="Lipzen A."/>
            <person name="Lutzoni F."/>
            <person name="Magnuson J."/>
            <person name="Mondo S."/>
            <person name="Nolan M."/>
            <person name="Ohm R."/>
            <person name="Pangilinan J."/>
            <person name="Park H.-J."/>
            <person name="Ramirez L."/>
            <person name="Alfaro M."/>
            <person name="Sun H."/>
            <person name="Tritt A."/>
            <person name="Yoshinaga Y."/>
            <person name="Zwiers L.-H."/>
            <person name="Turgeon B."/>
            <person name="Goodwin S."/>
            <person name="Spatafora J."/>
            <person name="Crous P."/>
            <person name="Grigoriev I."/>
        </authorList>
    </citation>
    <scope>NUCLEOTIDE SEQUENCE [LARGE SCALE GENOMIC DNA]</scope>
    <source>
        <strain evidence="2">CECT 20119</strain>
    </source>
</reference>
<dbReference type="Gene3D" id="3.10.450.50">
    <property type="match status" value="1"/>
</dbReference>
<dbReference type="SUPFAM" id="SSF54427">
    <property type="entry name" value="NTF2-like"/>
    <property type="match status" value="1"/>
</dbReference>
<evidence type="ECO:0008006" key="3">
    <source>
        <dbReference type="Google" id="ProtNLM"/>
    </source>
</evidence>
<keyword evidence="2" id="KW-1185">Reference proteome</keyword>
<dbReference type="AlphaFoldDB" id="A0A6A6GM26"/>
<dbReference type="Proteomes" id="UP000799538">
    <property type="component" value="Unassembled WGS sequence"/>
</dbReference>
<dbReference type="EMBL" id="ML992502">
    <property type="protein sequence ID" value="KAF2226824.1"/>
    <property type="molecule type" value="Genomic_DNA"/>
</dbReference>
<evidence type="ECO:0000313" key="1">
    <source>
        <dbReference type="EMBL" id="KAF2226824.1"/>
    </source>
</evidence>
<dbReference type="InterPro" id="IPR032710">
    <property type="entry name" value="NTF2-like_dom_sf"/>
</dbReference>